<evidence type="ECO:0000313" key="2">
    <source>
        <dbReference type="Proteomes" id="UP000184440"/>
    </source>
</evidence>
<accession>A0A1M7HGV7</accession>
<name>A0A1M7HGV7_9ACTN</name>
<dbReference type="PANTHER" id="PTHR43273">
    <property type="entry name" value="ANAEROBIC SULFATASE-MATURATING ENZYME HOMOLOG ASLB-RELATED"/>
    <property type="match status" value="1"/>
</dbReference>
<reference evidence="1 2" key="1">
    <citation type="submission" date="2016-11" db="EMBL/GenBank/DDBJ databases">
        <authorList>
            <person name="Jaros S."/>
            <person name="Januszkiewicz K."/>
            <person name="Wedrychowicz H."/>
        </authorList>
    </citation>
    <scope>NUCLEOTIDE SEQUENCE [LARGE SCALE GENOMIC DNA]</scope>
    <source>
        <strain evidence="1 2">DSM 46144</strain>
    </source>
</reference>
<proteinExistence type="predicted"/>
<gene>
    <name evidence="1" type="ORF">SAMN05443668_101184</name>
</gene>
<dbReference type="Gene3D" id="3.20.20.70">
    <property type="entry name" value="Aldolase class I"/>
    <property type="match status" value="1"/>
</dbReference>
<evidence type="ECO:0008006" key="3">
    <source>
        <dbReference type="Google" id="ProtNLM"/>
    </source>
</evidence>
<evidence type="ECO:0000313" key="1">
    <source>
        <dbReference type="EMBL" id="SHM27690.1"/>
    </source>
</evidence>
<dbReference type="InterPro" id="IPR023867">
    <property type="entry name" value="Sulphatase_maturase_rSAM"/>
</dbReference>
<dbReference type="Proteomes" id="UP000184440">
    <property type="component" value="Unassembled WGS sequence"/>
</dbReference>
<dbReference type="STRING" id="134849.SAMN05443668_101184"/>
<dbReference type="GO" id="GO:0016491">
    <property type="term" value="F:oxidoreductase activity"/>
    <property type="evidence" value="ECO:0007669"/>
    <property type="project" value="InterPro"/>
</dbReference>
<dbReference type="AlphaFoldDB" id="A0A1M7HGV7"/>
<sequence length="325" mass="34798">MALVLHGGEPLLGGTDYVESAITAIRRGLGPIQADLLLQTNGVLLTASIADRLIDAGLSIGISLDGNQAANDLNRTFSNGRSSYHAVLGAVRLMSTTARVESFAGILCTVQIAIPPLEVWRSLLDTGSPSIDFLLPHGTWEAPPPGLPSDGSTPYADWLIAIFDEWFDAAVRPVRVRMFEDLLDLVLGGPGGHEGFGLQPFPAVVIETDGSYEQADSLKAAFERAAQTGLAVPEHSIDDYLAQPGVIARQIGSAALAHACRECDVVRICGGGMYAHRYRRGSGFRNPSVYCANLFALVRHIQRRVATALEERGTSLAEVTLRHNC</sequence>
<dbReference type="PANTHER" id="PTHR43273:SF8">
    <property type="entry name" value="RADICAL SAM DOMAIN PROTEIN"/>
    <property type="match status" value="1"/>
</dbReference>
<organism evidence="1 2">
    <name type="scientific">Cryptosporangium aurantiacum</name>
    <dbReference type="NCBI Taxonomy" id="134849"/>
    <lineage>
        <taxon>Bacteria</taxon>
        <taxon>Bacillati</taxon>
        <taxon>Actinomycetota</taxon>
        <taxon>Actinomycetes</taxon>
        <taxon>Cryptosporangiales</taxon>
        <taxon>Cryptosporangiaceae</taxon>
        <taxon>Cryptosporangium</taxon>
    </lineage>
</organism>
<dbReference type="InterPro" id="IPR058240">
    <property type="entry name" value="rSAM_sf"/>
</dbReference>
<dbReference type="SUPFAM" id="SSF102114">
    <property type="entry name" value="Radical SAM enzymes"/>
    <property type="match status" value="1"/>
</dbReference>
<dbReference type="EMBL" id="FRCS01000001">
    <property type="protein sequence ID" value="SHM27690.1"/>
    <property type="molecule type" value="Genomic_DNA"/>
</dbReference>
<protein>
    <recommendedName>
        <fullName evidence="3">Radical SAM core domain-containing protein</fullName>
    </recommendedName>
</protein>
<dbReference type="InterPro" id="IPR013785">
    <property type="entry name" value="Aldolase_TIM"/>
</dbReference>
<keyword evidence="2" id="KW-1185">Reference proteome</keyword>